<evidence type="ECO:0000256" key="4">
    <source>
        <dbReference type="ARBA" id="ARBA00022676"/>
    </source>
</evidence>
<feature type="repeat" description="TPR" evidence="8">
    <location>
        <begin position="124"/>
        <end position="157"/>
    </location>
</feature>
<dbReference type="InterPro" id="IPR019734">
    <property type="entry name" value="TPR_rpt"/>
</dbReference>
<keyword evidence="11" id="KW-1185">Reference proteome</keyword>
<dbReference type="PROSITE" id="PS50005">
    <property type="entry name" value="TPR"/>
    <property type="match status" value="2"/>
</dbReference>
<dbReference type="Pfam" id="PF13844">
    <property type="entry name" value="Glyco_transf_41"/>
    <property type="match status" value="2"/>
</dbReference>
<gene>
    <name evidence="10" type="ORF">GTK09_20885</name>
</gene>
<comment type="similarity">
    <text evidence="2">Belongs to the glycosyltransferase 41 family. O-GlcNAc transferase subfamily.</text>
</comment>
<comment type="caution">
    <text evidence="10">The sequence shown here is derived from an EMBL/GenBank/DDBJ whole genome shotgun (WGS) entry which is preliminary data.</text>
</comment>
<evidence type="ECO:0000256" key="2">
    <source>
        <dbReference type="ARBA" id="ARBA00005386"/>
    </source>
</evidence>
<keyword evidence="5" id="KW-0808">Transferase</keyword>
<dbReference type="InterPro" id="IPR029489">
    <property type="entry name" value="OGT/SEC/SPY_C"/>
</dbReference>
<dbReference type="AlphaFoldDB" id="A0A6N9T657"/>
<dbReference type="SUPFAM" id="SSF48452">
    <property type="entry name" value="TPR-like"/>
    <property type="match status" value="1"/>
</dbReference>
<feature type="domain" description="O-GlcNAc transferase C-terminal" evidence="9">
    <location>
        <begin position="464"/>
        <end position="650"/>
    </location>
</feature>
<dbReference type="Gene3D" id="3.40.50.11380">
    <property type="match status" value="1"/>
</dbReference>
<name>A0A6N9T657_9HYPH</name>
<evidence type="ECO:0000259" key="9">
    <source>
        <dbReference type="Pfam" id="PF13844"/>
    </source>
</evidence>
<protein>
    <recommendedName>
        <fullName evidence="3">protein O-GlcNAc transferase</fullName>
        <ecNumber evidence="3">2.4.1.255</ecNumber>
    </recommendedName>
</protein>
<dbReference type="Gene3D" id="1.25.40.10">
    <property type="entry name" value="Tetratricopeptide repeat domain"/>
    <property type="match status" value="1"/>
</dbReference>
<dbReference type="RefSeq" id="WP_163465331.1">
    <property type="nucleotide sequence ID" value="NZ_JAAAMG010000021.1"/>
</dbReference>
<proteinExistence type="inferred from homology"/>
<dbReference type="InterPro" id="IPR011990">
    <property type="entry name" value="TPR-like_helical_dom_sf"/>
</dbReference>
<reference evidence="10 11" key="1">
    <citation type="submission" date="2020-01" db="EMBL/GenBank/DDBJ databases">
        <title>Jiella pacifica sp. nov.</title>
        <authorList>
            <person name="Xue Z."/>
            <person name="Zhu S."/>
            <person name="Chen J."/>
            <person name="Yang J."/>
        </authorList>
    </citation>
    <scope>NUCLEOTIDE SEQUENCE [LARGE SCALE GENOMIC DNA]</scope>
    <source>
        <strain evidence="10 11">40Bstr34</strain>
    </source>
</reference>
<dbReference type="EC" id="2.4.1.255" evidence="3"/>
<dbReference type="Pfam" id="PF14559">
    <property type="entry name" value="TPR_19"/>
    <property type="match status" value="1"/>
</dbReference>
<organism evidence="10 11">
    <name type="scientific">Jiella pacifica</name>
    <dbReference type="NCBI Taxonomy" id="2696469"/>
    <lineage>
        <taxon>Bacteria</taxon>
        <taxon>Pseudomonadati</taxon>
        <taxon>Pseudomonadota</taxon>
        <taxon>Alphaproteobacteria</taxon>
        <taxon>Hyphomicrobiales</taxon>
        <taxon>Aurantimonadaceae</taxon>
        <taxon>Jiella</taxon>
    </lineage>
</organism>
<accession>A0A6N9T657</accession>
<dbReference type="EMBL" id="JAAAMG010000021">
    <property type="protein sequence ID" value="NDW06874.1"/>
    <property type="molecule type" value="Genomic_DNA"/>
</dbReference>
<evidence type="ECO:0000256" key="3">
    <source>
        <dbReference type="ARBA" id="ARBA00011970"/>
    </source>
</evidence>
<evidence type="ECO:0000313" key="10">
    <source>
        <dbReference type="EMBL" id="NDW06874.1"/>
    </source>
</evidence>
<evidence type="ECO:0000256" key="7">
    <source>
        <dbReference type="ARBA" id="ARBA00022803"/>
    </source>
</evidence>
<dbReference type="Proteomes" id="UP000469011">
    <property type="component" value="Unassembled WGS sequence"/>
</dbReference>
<evidence type="ECO:0000313" key="11">
    <source>
        <dbReference type="Proteomes" id="UP000469011"/>
    </source>
</evidence>
<keyword evidence="7 8" id="KW-0802">TPR repeat</keyword>
<dbReference type="Gene3D" id="3.40.50.2000">
    <property type="entry name" value="Glycogen Phosphorylase B"/>
    <property type="match status" value="1"/>
</dbReference>
<evidence type="ECO:0000256" key="1">
    <source>
        <dbReference type="ARBA" id="ARBA00004922"/>
    </source>
</evidence>
<evidence type="ECO:0000256" key="6">
    <source>
        <dbReference type="ARBA" id="ARBA00022737"/>
    </source>
</evidence>
<keyword evidence="4" id="KW-0328">Glycosyltransferase</keyword>
<dbReference type="GO" id="GO:0097363">
    <property type="term" value="F:protein O-acetylglucosaminyltransferase activity"/>
    <property type="evidence" value="ECO:0007669"/>
    <property type="project" value="UniProtKB-EC"/>
</dbReference>
<keyword evidence="6" id="KW-0677">Repeat</keyword>
<feature type="repeat" description="TPR" evidence="8">
    <location>
        <begin position="90"/>
        <end position="123"/>
    </location>
</feature>
<sequence>MGLQLEKAVGKARKFEKKGELDAAADVYSQLLGQFPQNRRVAAALQSLLQRIGDPPVAKLQTLEAAYNRNDHALVIDAATALAASFPRSFTLFNILGAAQLALRDAPGAEASFRRALAIHPQNLDAMSNLGVALKVQGRVAEALQCYTAAAQLSPDNGNIKFNLANLLRQSARREEALAVYHELARARPSDAEPRFLMAATLQELGRGAEAVEEAGKALAIDPSQDRARALLLHQLGHFCDFDAARPHLEGIEALGIEGSPVEPFALLALDDCPARGLERSHAWARRFPTAPALPRTTRRDGPIRIGYFSADFHNHATIYLISRVFEHHDRNAFEINLYSFGGKEGGAITARLAQTSTRYRDVHRLSDAEIAKLAREDGLDIAVDLKGYTKNARPEIFASRAAPVQINYLGFPGTMGAPFIDYLVADPVLIPDSHQAHYSEKIVYLPHSYQPTDDSRIVPADPSSRSDHGLPNDGFVFAAFNATYKIQPRDFAIWMRLLSAVEGSVLWLFRSNGPAEANLKKAAVAHGIDPARLVFAPALPHLLHLARHRHADLFLDTFACNAHTTASDALWAGLPLVTRIGEQFAARVAASVLTAAGLPELVTQSDEAYEALALALARDPGRLGALRHKLVSTRAGAPLFDSRAYTRDLEAAYRAVHRRWLDGEAPAVVRIDGAAAG</sequence>
<dbReference type="PANTHER" id="PTHR44998:SF1">
    <property type="entry name" value="UDP-N-ACETYLGLUCOSAMINE--PEPTIDE N-ACETYLGLUCOSAMINYLTRANSFERASE 110 KDA SUBUNIT"/>
    <property type="match status" value="1"/>
</dbReference>
<dbReference type="PANTHER" id="PTHR44998">
    <property type="match status" value="1"/>
</dbReference>
<evidence type="ECO:0000256" key="8">
    <source>
        <dbReference type="PROSITE-ProRule" id="PRU00339"/>
    </source>
</evidence>
<evidence type="ECO:0000256" key="5">
    <source>
        <dbReference type="ARBA" id="ARBA00022679"/>
    </source>
</evidence>
<comment type="pathway">
    <text evidence="1">Protein modification; protein glycosylation.</text>
</comment>
<feature type="domain" description="O-GlcNAc transferase C-terminal" evidence="9">
    <location>
        <begin position="298"/>
        <end position="457"/>
    </location>
</feature>
<dbReference type="SMART" id="SM00028">
    <property type="entry name" value="TPR"/>
    <property type="match status" value="5"/>
</dbReference>